<dbReference type="InterPro" id="IPR001296">
    <property type="entry name" value="Glyco_trans_1"/>
</dbReference>
<dbReference type="AlphaFoldDB" id="A0A318FTW7"/>
<dbReference type="Pfam" id="PF00534">
    <property type="entry name" value="Glycos_transf_1"/>
    <property type="match status" value="1"/>
</dbReference>
<feature type="domain" description="Glycosyl transferase family 1" evidence="1">
    <location>
        <begin position="190"/>
        <end position="334"/>
    </location>
</feature>
<reference evidence="2 3" key="1">
    <citation type="submission" date="2018-05" db="EMBL/GenBank/DDBJ databases">
        <title>Freshwater and sediment microbial communities from various areas in North America, analyzing microbe dynamics in response to fracking.</title>
        <authorList>
            <person name="Lamendella R."/>
        </authorList>
    </citation>
    <scope>NUCLEOTIDE SEQUENCE [LARGE SCALE GENOMIC DNA]</scope>
    <source>
        <strain evidence="2 3">67</strain>
    </source>
</reference>
<protein>
    <submittedName>
        <fullName evidence="2">Glycosyltransferase involved in cell wall biosynthesis</fullName>
    </submittedName>
</protein>
<dbReference type="EMBL" id="QJJG01000013">
    <property type="protein sequence ID" value="PXW42883.1"/>
    <property type="molecule type" value="Genomic_DNA"/>
</dbReference>
<evidence type="ECO:0000259" key="1">
    <source>
        <dbReference type="Pfam" id="PF00534"/>
    </source>
</evidence>
<gene>
    <name evidence="2" type="ORF">DET57_11378</name>
</gene>
<dbReference type="RefSeq" id="WP_110275477.1">
    <property type="nucleotide sequence ID" value="NZ_QJJG01000013.1"/>
</dbReference>
<name>A0A318FTW7_KLEOX</name>
<keyword evidence="2" id="KW-0808">Transferase</keyword>
<comment type="caution">
    <text evidence="2">The sequence shown here is derived from an EMBL/GenBank/DDBJ whole genome shotgun (WGS) entry which is preliminary data.</text>
</comment>
<dbReference type="GO" id="GO:0016757">
    <property type="term" value="F:glycosyltransferase activity"/>
    <property type="evidence" value="ECO:0007669"/>
    <property type="project" value="InterPro"/>
</dbReference>
<dbReference type="PANTHER" id="PTHR45947">
    <property type="entry name" value="SULFOQUINOVOSYL TRANSFERASE SQD2"/>
    <property type="match status" value="1"/>
</dbReference>
<proteinExistence type="predicted"/>
<dbReference type="InterPro" id="IPR050194">
    <property type="entry name" value="Glycosyltransferase_grp1"/>
</dbReference>
<organism evidence="2 3">
    <name type="scientific">Klebsiella oxytoca</name>
    <dbReference type="NCBI Taxonomy" id="571"/>
    <lineage>
        <taxon>Bacteria</taxon>
        <taxon>Pseudomonadati</taxon>
        <taxon>Pseudomonadota</taxon>
        <taxon>Gammaproteobacteria</taxon>
        <taxon>Enterobacterales</taxon>
        <taxon>Enterobacteriaceae</taxon>
        <taxon>Klebsiella/Raoultella group</taxon>
        <taxon>Klebsiella</taxon>
    </lineage>
</organism>
<sequence>MKKVDVIILHEYGAPNHYIGLKHYLNRCGIYNEPQYKEFSITRRLLKGVKDKNFKLIFKTIQNIKWLMLSFIFPLKNKDKYIVLGMAPLDWRIIFLCRILKHATVIYHSSWTDWSNNNFPKKNIFAANIIRSKWLFFLSQKVSAIAAVTNITANEIESFLLNKNKNKINVVYHAFDDIFLDNQVTAQPNSSEFKLNILFIGRLVTQKGIEKIIDLSIRHPYYKFTFVGSGDYSDILIKTKKNNISFMGYVESKSELAKICNENDIILLPSLRISGWEELFGISLIEAMATGCIPLVTDHMGPKEILNCSKEFQQYIFTEEHFVNDASLALKVFENDKSYLIDMKMLSRDCARNFSIKSISAQWEKVFYSANNNNL</sequence>
<evidence type="ECO:0000313" key="3">
    <source>
        <dbReference type="Proteomes" id="UP000247485"/>
    </source>
</evidence>
<evidence type="ECO:0000313" key="2">
    <source>
        <dbReference type="EMBL" id="PXW42883.1"/>
    </source>
</evidence>
<dbReference type="Proteomes" id="UP000247485">
    <property type="component" value="Unassembled WGS sequence"/>
</dbReference>
<accession>A0A318FTW7</accession>
<dbReference type="Gene3D" id="3.40.50.2000">
    <property type="entry name" value="Glycogen Phosphorylase B"/>
    <property type="match status" value="2"/>
</dbReference>
<dbReference type="CDD" id="cd03801">
    <property type="entry name" value="GT4_PimA-like"/>
    <property type="match status" value="1"/>
</dbReference>
<dbReference type="SUPFAM" id="SSF53756">
    <property type="entry name" value="UDP-Glycosyltransferase/glycogen phosphorylase"/>
    <property type="match status" value="1"/>
</dbReference>
<dbReference type="PANTHER" id="PTHR45947:SF3">
    <property type="entry name" value="SULFOQUINOVOSYL TRANSFERASE SQD2"/>
    <property type="match status" value="1"/>
</dbReference>